<dbReference type="Proteomes" id="UP001528920">
    <property type="component" value="Unassembled WGS sequence"/>
</dbReference>
<keyword evidence="6" id="KW-1133">Transmembrane helix</keyword>
<dbReference type="NCBIfam" id="TIGR02227">
    <property type="entry name" value="sigpep_I_bact"/>
    <property type="match status" value="2"/>
</dbReference>
<dbReference type="PANTHER" id="PTHR43390">
    <property type="entry name" value="SIGNAL PEPTIDASE I"/>
    <property type="match status" value="1"/>
</dbReference>
<keyword evidence="6" id="KW-0472">Membrane</keyword>
<keyword evidence="6" id="KW-0645">Protease</keyword>
<evidence type="ECO:0000313" key="8">
    <source>
        <dbReference type="EMBL" id="MDE5417939.1"/>
    </source>
</evidence>
<organism evidence="8 9">
    <name type="scientific">Paralabilibaculum antarcticum</name>
    <dbReference type="NCBI Taxonomy" id="2912572"/>
    <lineage>
        <taxon>Bacteria</taxon>
        <taxon>Pseudomonadati</taxon>
        <taxon>Bacteroidota</taxon>
        <taxon>Bacteroidia</taxon>
        <taxon>Marinilabiliales</taxon>
        <taxon>Marinifilaceae</taxon>
        <taxon>Paralabilibaculum</taxon>
    </lineage>
</organism>
<evidence type="ECO:0000256" key="3">
    <source>
        <dbReference type="ARBA" id="ARBA00013208"/>
    </source>
</evidence>
<evidence type="ECO:0000256" key="5">
    <source>
        <dbReference type="ARBA" id="ARBA00022801"/>
    </source>
</evidence>
<dbReference type="CDD" id="cd06530">
    <property type="entry name" value="S26_SPase_I"/>
    <property type="match status" value="2"/>
</dbReference>
<keyword evidence="6" id="KW-0812">Transmembrane</keyword>
<protein>
    <recommendedName>
        <fullName evidence="4 6">Signal peptidase I</fullName>
        <ecNumber evidence="3 6">3.4.21.89</ecNumber>
    </recommendedName>
</protein>
<evidence type="ECO:0000256" key="1">
    <source>
        <dbReference type="ARBA" id="ARBA00000677"/>
    </source>
</evidence>
<keyword evidence="9" id="KW-1185">Reference proteome</keyword>
<dbReference type="EMBL" id="JAKJSC010000001">
    <property type="protein sequence ID" value="MDE5417939.1"/>
    <property type="molecule type" value="Genomic_DNA"/>
</dbReference>
<feature type="domain" description="Peptidase S26" evidence="7">
    <location>
        <begin position="261"/>
        <end position="345"/>
    </location>
</feature>
<dbReference type="Gene3D" id="2.10.109.10">
    <property type="entry name" value="Umud Fragment, subunit A"/>
    <property type="match status" value="1"/>
</dbReference>
<evidence type="ECO:0000256" key="2">
    <source>
        <dbReference type="ARBA" id="ARBA00009370"/>
    </source>
</evidence>
<comment type="subcellular location">
    <subcellularLocation>
        <location evidence="6">Membrane</location>
        <topology evidence="6">Single-pass type II membrane protein</topology>
    </subcellularLocation>
</comment>
<evidence type="ECO:0000259" key="7">
    <source>
        <dbReference type="Pfam" id="PF10502"/>
    </source>
</evidence>
<dbReference type="GO" id="GO:0009003">
    <property type="term" value="F:signal peptidase activity"/>
    <property type="evidence" value="ECO:0007669"/>
    <property type="project" value="UniProtKB-EC"/>
</dbReference>
<dbReference type="InterPro" id="IPR000223">
    <property type="entry name" value="Pept_S26A_signal_pept_1"/>
</dbReference>
<dbReference type="RefSeq" id="WP_275109274.1">
    <property type="nucleotide sequence ID" value="NZ_JAKJSC010000001.1"/>
</dbReference>
<comment type="similarity">
    <text evidence="2 6">Belongs to the peptidase S26 family.</text>
</comment>
<accession>A0ABT5VR86</accession>
<proteinExistence type="inferred from homology"/>
<dbReference type="PROSITE" id="PS00761">
    <property type="entry name" value="SPASE_I_3"/>
    <property type="match status" value="1"/>
</dbReference>
<name>A0ABT5VR86_9BACT</name>
<dbReference type="EC" id="3.4.21.89" evidence="3 6"/>
<comment type="catalytic activity">
    <reaction evidence="1 6">
        <text>Cleavage of hydrophobic, N-terminal signal or leader sequences from secreted and periplasmic proteins.</text>
        <dbReference type="EC" id="3.4.21.89"/>
    </reaction>
</comment>
<dbReference type="InterPro" id="IPR019758">
    <property type="entry name" value="Pept_S26A_signal_pept_1_CS"/>
</dbReference>
<dbReference type="PANTHER" id="PTHR43390:SF1">
    <property type="entry name" value="CHLOROPLAST PROCESSING PEPTIDASE"/>
    <property type="match status" value="1"/>
</dbReference>
<dbReference type="InterPro" id="IPR036286">
    <property type="entry name" value="LexA/Signal_pep-like_sf"/>
</dbReference>
<keyword evidence="5 6" id="KW-0378">Hydrolase</keyword>
<evidence type="ECO:0000256" key="4">
    <source>
        <dbReference type="ARBA" id="ARBA00019232"/>
    </source>
</evidence>
<reference evidence="8 9" key="1">
    <citation type="submission" date="2022-01" db="EMBL/GenBank/DDBJ databases">
        <title>Labilibaculum sp. nov, a marine bacterium isolated from Antarctica.</title>
        <authorList>
            <person name="Dai W."/>
        </authorList>
    </citation>
    <scope>NUCLEOTIDE SEQUENCE [LARGE SCALE GENOMIC DNA]</scope>
    <source>
        <strain evidence="8 9">DW002</strain>
    </source>
</reference>
<feature type="domain" description="Peptidase S26" evidence="7">
    <location>
        <begin position="18"/>
        <end position="177"/>
    </location>
</feature>
<dbReference type="Pfam" id="PF10502">
    <property type="entry name" value="Peptidase_S26"/>
    <property type="match status" value="2"/>
</dbReference>
<dbReference type="InterPro" id="IPR019533">
    <property type="entry name" value="Peptidase_S26"/>
</dbReference>
<dbReference type="PRINTS" id="PR00727">
    <property type="entry name" value="LEADERPTASE"/>
</dbReference>
<sequence>MESRKIIKTIWNILERGVYIVFIIGFIIFLLKTFFISAYKIPSHSMSPNLIVGDWICVDKIGFGSSKQMFGKIYSLPKFRDIKRGDVVVFHFPEGDTVFCNRPMQNYYEMLERKRKNKIDNIGFVNYGEKCFLPIRNRPVYVKRCIGLPGEIIQIVHGIVKINGDSITENYNFKRLWRVYYHDKWACEKDIGSSNYWRNRDERITDFSLTDKERKVFQARGDIDSIKVRIRQRASIYYFPKELDEKMNWDAINYGPVKIPKKGSALILNGANIAFYRRLIETYEGNRIEMKEDGIYINEIHTDSYVPKQDYYFMMGDNRDLSIDSRIWGFVPEDHLIGKVFMIGWSSDVEEKTWSGIRWNRIGESINN</sequence>
<evidence type="ECO:0000256" key="6">
    <source>
        <dbReference type="RuleBase" id="RU362042"/>
    </source>
</evidence>
<evidence type="ECO:0000313" key="9">
    <source>
        <dbReference type="Proteomes" id="UP001528920"/>
    </source>
</evidence>
<comment type="caution">
    <text evidence="8">The sequence shown here is derived from an EMBL/GenBank/DDBJ whole genome shotgun (WGS) entry which is preliminary data.</text>
</comment>
<feature type="transmembrane region" description="Helical" evidence="6">
    <location>
        <begin position="20"/>
        <end position="39"/>
    </location>
</feature>
<dbReference type="SUPFAM" id="SSF51306">
    <property type="entry name" value="LexA/Signal peptidase"/>
    <property type="match status" value="2"/>
</dbReference>
<gene>
    <name evidence="8" type="primary">lepB</name>
    <name evidence="8" type="ORF">L3049_07955</name>
</gene>